<dbReference type="Pfam" id="PF00440">
    <property type="entry name" value="TetR_N"/>
    <property type="match status" value="1"/>
</dbReference>
<dbReference type="RefSeq" id="WP_378049643.1">
    <property type="nucleotide sequence ID" value="NZ_JBHMDN010000021.1"/>
</dbReference>
<comment type="caution">
    <text evidence="6">The sequence shown here is derived from an EMBL/GenBank/DDBJ whole genome shotgun (WGS) entry which is preliminary data.</text>
</comment>
<dbReference type="Proteomes" id="UP001596378">
    <property type="component" value="Unassembled WGS sequence"/>
</dbReference>
<dbReference type="SUPFAM" id="SSF46689">
    <property type="entry name" value="Homeodomain-like"/>
    <property type="match status" value="1"/>
</dbReference>
<accession>A0ABW2FHW5</accession>
<keyword evidence="2 4" id="KW-0238">DNA-binding</keyword>
<dbReference type="PANTHER" id="PTHR30055:SF234">
    <property type="entry name" value="HTH-TYPE TRANSCRIPTIONAL REGULATOR BETI"/>
    <property type="match status" value="1"/>
</dbReference>
<dbReference type="InterPro" id="IPR009057">
    <property type="entry name" value="Homeodomain-like_sf"/>
</dbReference>
<name>A0ABW2FHW5_9BACL</name>
<dbReference type="InterPro" id="IPR050109">
    <property type="entry name" value="HTH-type_TetR-like_transc_reg"/>
</dbReference>
<evidence type="ECO:0000256" key="1">
    <source>
        <dbReference type="ARBA" id="ARBA00023015"/>
    </source>
</evidence>
<dbReference type="PRINTS" id="PR00455">
    <property type="entry name" value="HTHTETR"/>
</dbReference>
<evidence type="ECO:0000256" key="4">
    <source>
        <dbReference type="PROSITE-ProRule" id="PRU00335"/>
    </source>
</evidence>
<evidence type="ECO:0000256" key="2">
    <source>
        <dbReference type="ARBA" id="ARBA00023125"/>
    </source>
</evidence>
<evidence type="ECO:0000256" key="3">
    <source>
        <dbReference type="ARBA" id="ARBA00023163"/>
    </source>
</evidence>
<feature type="DNA-binding region" description="H-T-H motif" evidence="4">
    <location>
        <begin position="26"/>
        <end position="45"/>
    </location>
</feature>
<organism evidence="6 7">
    <name type="scientific">Cohnella cellulosilytica</name>
    <dbReference type="NCBI Taxonomy" id="986710"/>
    <lineage>
        <taxon>Bacteria</taxon>
        <taxon>Bacillati</taxon>
        <taxon>Bacillota</taxon>
        <taxon>Bacilli</taxon>
        <taxon>Bacillales</taxon>
        <taxon>Paenibacillaceae</taxon>
        <taxon>Cohnella</taxon>
    </lineage>
</organism>
<keyword evidence="3" id="KW-0804">Transcription</keyword>
<dbReference type="Gene3D" id="1.10.357.10">
    <property type="entry name" value="Tetracycline Repressor, domain 2"/>
    <property type="match status" value="1"/>
</dbReference>
<proteinExistence type="predicted"/>
<keyword evidence="7" id="KW-1185">Reference proteome</keyword>
<sequence>MEDSKKGKVLDVAMDLFRKKGYASASMQDIAEACGMAKASIYKLFESKEALFTEAFVSCHRTLLEKAAELDRSSRLLGLSPEEKLRRRIEFQLHYSVENHLFMIDFKDLPIKENDDFRLAWQKKKNGMLTWYREMMLEVFGERIEPYCWDVVAIYRGIFNIYLSFVIQKAVSTPLSELAAFIVDRMNAVVQDLLRQSPRPIITDTVAYVNALNPSDDLARRETALELLRTMELGVPSLGLPEAAREEIAEVVGLLRAEIAKDEPKDALVRVLVSYLEAVPELRSGLRQLLWLYSNSPM</sequence>
<feature type="domain" description="HTH tetR-type" evidence="5">
    <location>
        <begin position="3"/>
        <end position="63"/>
    </location>
</feature>
<evidence type="ECO:0000313" key="7">
    <source>
        <dbReference type="Proteomes" id="UP001596378"/>
    </source>
</evidence>
<dbReference type="PROSITE" id="PS50977">
    <property type="entry name" value="HTH_TETR_2"/>
    <property type="match status" value="1"/>
</dbReference>
<reference evidence="7" key="1">
    <citation type="journal article" date="2019" name="Int. J. Syst. Evol. Microbiol.">
        <title>The Global Catalogue of Microorganisms (GCM) 10K type strain sequencing project: providing services to taxonomists for standard genome sequencing and annotation.</title>
        <authorList>
            <consortium name="The Broad Institute Genomics Platform"/>
            <consortium name="The Broad Institute Genome Sequencing Center for Infectious Disease"/>
            <person name="Wu L."/>
            <person name="Ma J."/>
        </authorList>
    </citation>
    <scope>NUCLEOTIDE SEQUENCE [LARGE SCALE GENOMIC DNA]</scope>
    <source>
        <strain evidence="7">KCTC 12907</strain>
    </source>
</reference>
<gene>
    <name evidence="6" type="ORF">ACFQMJ_21430</name>
</gene>
<dbReference type="InterPro" id="IPR001647">
    <property type="entry name" value="HTH_TetR"/>
</dbReference>
<keyword evidence="1" id="KW-0805">Transcription regulation</keyword>
<evidence type="ECO:0000259" key="5">
    <source>
        <dbReference type="PROSITE" id="PS50977"/>
    </source>
</evidence>
<evidence type="ECO:0000313" key="6">
    <source>
        <dbReference type="EMBL" id="MFC7151107.1"/>
    </source>
</evidence>
<protein>
    <submittedName>
        <fullName evidence="6">TetR/AcrR family transcriptional regulator</fullName>
    </submittedName>
</protein>
<dbReference type="PANTHER" id="PTHR30055">
    <property type="entry name" value="HTH-TYPE TRANSCRIPTIONAL REGULATOR RUTR"/>
    <property type="match status" value="1"/>
</dbReference>
<dbReference type="EMBL" id="JBHTAI010000014">
    <property type="protein sequence ID" value="MFC7151107.1"/>
    <property type="molecule type" value="Genomic_DNA"/>
</dbReference>